<evidence type="ECO:0000313" key="5">
    <source>
        <dbReference type="EMBL" id="KAE9150882.1"/>
    </source>
</evidence>
<evidence type="ECO:0008006" key="19">
    <source>
        <dbReference type="Google" id="ProtNLM"/>
    </source>
</evidence>
<dbReference type="Proteomes" id="UP000441208">
    <property type="component" value="Unassembled WGS sequence"/>
</dbReference>
<dbReference type="AlphaFoldDB" id="A0A6A3QTY9"/>
<dbReference type="Proteomes" id="UP000437068">
    <property type="component" value="Unassembled WGS sequence"/>
</dbReference>
<dbReference type="OrthoDB" id="128145at2759"/>
<evidence type="ECO:0000313" key="4">
    <source>
        <dbReference type="EMBL" id="KAE9134737.1"/>
    </source>
</evidence>
<dbReference type="EMBL" id="QXGF01000078">
    <property type="protein sequence ID" value="KAE8947541.1"/>
    <property type="molecule type" value="Genomic_DNA"/>
</dbReference>
<dbReference type="EMBL" id="QXGE01000711">
    <property type="protein sequence ID" value="KAE9305352.1"/>
    <property type="molecule type" value="Genomic_DNA"/>
</dbReference>
<dbReference type="Proteomes" id="UP000433483">
    <property type="component" value="Unassembled WGS sequence"/>
</dbReference>
<protein>
    <recommendedName>
        <fullName evidence="19">Reverse transcriptase Ty1/copia-type domain-containing protein</fullName>
    </recommendedName>
</protein>
<evidence type="ECO:0000313" key="1">
    <source>
        <dbReference type="EMBL" id="KAE8947541.1"/>
    </source>
</evidence>
<name>A0A6A3QTY9_9STRA</name>
<dbReference type="Proteomes" id="UP000440732">
    <property type="component" value="Unassembled WGS sequence"/>
</dbReference>
<evidence type="ECO:0000313" key="11">
    <source>
        <dbReference type="Proteomes" id="UP000433483"/>
    </source>
</evidence>
<reference evidence="10 11" key="1">
    <citation type="submission" date="2018-08" db="EMBL/GenBank/DDBJ databases">
        <title>Genomic investigation of the strawberry pathogen Phytophthora fragariae indicates pathogenicity is determined by transcriptional variation in three key races.</title>
        <authorList>
            <person name="Adams T.M."/>
            <person name="Armitage A.D."/>
            <person name="Sobczyk M.K."/>
            <person name="Bates H.J."/>
            <person name="Dunwell J.M."/>
            <person name="Nellist C.F."/>
            <person name="Harrison R.J."/>
        </authorList>
    </citation>
    <scope>NUCLEOTIDE SEQUENCE [LARGE SCALE GENOMIC DNA]</scope>
    <source>
        <strain evidence="9 12">A4</strain>
        <strain evidence="8 13">BC-1</strain>
        <strain evidence="7 17">BC-23</strain>
        <strain evidence="6 11">NOV-27</strain>
        <strain evidence="5 14">NOV-5</strain>
        <strain evidence="3 15">NOV-71</strain>
        <strain evidence="1 10">NOV-9</strain>
        <strain evidence="4 18">ONT-3</strain>
        <strain evidence="2 16">SCRP245</strain>
    </source>
</reference>
<evidence type="ECO:0000313" key="12">
    <source>
        <dbReference type="Proteomes" id="UP000437068"/>
    </source>
</evidence>
<evidence type="ECO:0000313" key="6">
    <source>
        <dbReference type="EMBL" id="KAE9191586.1"/>
    </source>
</evidence>
<evidence type="ECO:0000313" key="10">
    <source>
        <dbReference type="Proteomes" id="UP000429523"/>
    </source>
</evidence>
<evidence type="ECO:0000313" key="17">
    <source>
        <dbReference type="Proteomes" id="UP000476176"/>
    </source>
</evidence>
<dbReference type="EMBL" id="QXGD01000747">
    <property type="protein sequence ID" value="KAE9226218.1"/>
    <property type="molecule type" value="Genomic_DNA"/>
</dbReference>
<dbReference type="EMBL" id="QXGC01000805">
    <property type="protein sequence ID" value="KAE9220373.1"/>
    <property type="molecule type" value="Genomic_DNA"/>
</dbReference>
<evidence type="ECO:0000313" key="9">
    <source>
        <dbReference type="EMBL" id="KAE9305352.1"/>
    </source>
</evidence>
<dbReference type="Proteomes" id="UP000429523">
    <property type="component" value="Unassembled WGS sequence"/>
</dbReference>
<keyword evidence="11" id="KW-1185">Reference proteome</keyword>
<evidence type="ECO:0000313" key="13">
    <source>
        <dbReference type="Proteomes" id="UP000440367"/>
    </source>
</evidence>
<dbReference type="EMBL" id="QXGA01000170">
    <property type="protein sequence ID" value="KAE9150882.1"/>
    <property type="molecule type" value="Genomic_DNA"/>
</dbReference>
<gene>
    <name evidence="9" type="ORF">PF001_g12637</name>
    <name evidence="8" type="ORF">PF002_g14180</name>
    <name evidence="7" type="ORF">PF004_g13359</name>
    <name evidence="6" type="ORF">PF005_g18782</name>
    <name evidence="5" type="ORF">PF006_g4792</name>
    <name evidence="3" type="ORF">PF007_g21925</name>
    <name evidence="1" type="ORF">PF009_g2849</name>
    <name evidence="4" type="ORF">PF010_g2365</name>
    <name evidence="2" type="ORF">PF011_g4481</name>
</gene>
<evidence type="ECO:0000313" key="7">
    <source>
        <dbReference type="EMBL" id="KAE9220373.1"/>
    </source>
</evidence>
<dbReference type="Proteomes" id="UP000440367">
    <property type="component" value="Unassembled WGS sequence"/>
</dbReference>
<evidence type="ECO:0000313" key="8">
    <source>
        <dbReference type="EMBL" id="KAE9226218.1"/>
    </source>
</evidence>
<evidence type="ECO:0000313" key="15">
    <source>
        <dbReference type="Proteomes" id="UP000441208"/>
    </source>
</evidence>
<sequence>MQVVELKDLGGVSKFLGTTFKYDDVSGWELDQEQVIQEMLEKFKLDKAAPVRVPIGGEHDGDEGGELLPTGGAGTLECPTVQMFQSLVGTLLWIARCTRPDIAFPVHRVTRRSRAPREGD</sequence>
<evidence type="ECO:0000313" key="16">
    <source>
        <dbReference type="Proteomes" id="UP000460718"/>
    </source>
</evidence>
<organism evidence="3 15">
    <name type="scientific">Phytophthora fragariae</name>
    <dbReference type="NCBI Taxonomy" id="53985"/>
    <lineage>
        <taxon>Eukaryota</taxon>
        <taxon>Sar</taxon>
        <taxon>Stramenopiles</taxon>
        <taxon>Oomycota</taxon>
        <taxon>Peronosporomycetes</taxon>
        <taxon>Peronosporales</taxon>
        <taxon>Peronosporaceae</taxon>
        <taxon>Phytophthora</taxon>
    </lineage>
</organism>
<evidence type="ECO:0000313" key="3">
    <source>
        <dbReference type="EMBL" id="KAE9083365.1"/>
    </source>
</evidence>
<dbReference type="EMBL" id="QXGB01001391">
    <property type="protein sequence ID" value="KAE9191586.1"/>
    <property type="molecule type" value="Genomic_DNA"/>
</dbReference>
<comment type="caution">
    <text evidence="3">The sequence shown here is derived from an EMBL/GenBank/DDBJ whole genome shotgun (WGS) entry which is preliminary data.</text>
</comment>
<dbReference type="EMBL" id="QXFW01000163">
    <property type="protein sequence ID" value="KAE9022388.1"/>
    <property type="molecule type" value="Genomic_DNA"/>
</dbReference>
<dbReference type="EMBL" id="QXFZ01001902">
    <property type="protein sequence ID" value="KAE9083365.1"/>
    <property type="molecule type" value="Genomic_DNA"/>
</dbReference>
<dbReference type="Proteomes" id="UP000488956">
    <property type="component" value="Unassembled WGS sequence"/>
</dbReference>
<evidence type="ECO:0000313" key="18">
    <source>
        <dbReference type="Proteomes" id="UP000488956"/>
    </source>
</evidence>
<dbReference type="Proteomes" id="UP000476176">
    <property type="component" value="Unassembled WGS sequence"/>
</dbReference>
<proteinExistence type="predicted"/>
<evidence type="ECO:0000313" key="14">
    <source>
        <dbReference type="Proteomes" id="UP000440732"/>
    </source>
</evidence>
<dbReference type="EMBL" id="QXFX01000063">
    <property type="protein sequence ID" value="KAE9134737.1"/>
    <property type="molecule type" value="Genomic_DNA"/>
</dbReference>
<accession>A0A6A3QTY9</accession>
<evidence type="ECO:0000313" key="2">
    <source>
        <dbReference type="EMBL" id="KAE9022388.1"/>
    </source>
</evidence>
<dbReference type="Proteomes" id="UP000460718">
    <property type="component" value="Unassembled WGS sequence"/>
</dbReference>